<keyword evidence="2" id="KW-1185">Reference proteome</keyword>
<gene>
    <name evidence="1" type="ORF">ACOLOM_LOCUS5845</name>
</gene>
<proteinExistence type="predicted"/>
<organism evidence="1 2">
    <name type="scientific">Acaulospora colombiana</name>
    <dbReference type="NCBI Taxonomy" id="27376"/>
    <lineage>
        <taxon>Eukaryota</taxon>
        <taxon>Fungi</taxon>
        <taxon>Fungi incertae sedis</taxon>
        <taxon>Mucoromycota</taxon>
        <taxon>Glomeromycotina</taxon>
        <taxon>Glomeromycetes</taxon>
        <taxon>Diversisporales</taxon>
        <taxon>Acaulosporaceae</taxon>
        <taxon>Acaulospora</taxon>
    </lineage>
</organism>
<name>A0ACA9M8V2_9GLOM</name>
<sequence length="794" mass="86625">MSKEAPFPQPQHQQRQLRVAVLTSGGDSAGMNAAVRAVVKQAIVRGCETYIVREGYEGLVRGNEEAVGSNDESGYVTPPNGESRGVEANLRFGYGSLLKDGESDSVDTPGAKSLKGRYIVRVGWDDVRGWMGEGGTIIGTARCAAFRTIEGRTKATLNLIKEGINALVVCGGDGSLTGADKLRAEWPELVQSLRQSGNITEEQANTYQHLVIVGLVGSIDNDMAMTDLTIGAPTALHRICESMDNISSTASSHSRAFVIEQFFSEYEGECSGGADFVFIPECPPTSDDWEEEMCEVIKREPTTRTSTRSNQTMLKIFYATSYNWILELPLLDTLNEEGDPPTLQGVEAVNALLESTPDTPSYMIGINENKISRVPLVEAVQQTQAVATAIGNKDFVKATDLRDPEFKESFQGFLTVSSLDPKHMLPKEKHLRIAIMHIGAPAGGMNAATRTAARYCLAHGHTPLAVQNGFKGLLDDSIYPLSWLKVDSWMTRGGSELGTNRFLPKEDLGAIASKFQKHGIDGLFMIGGFEAFSALLTLEEARKHYPQFYIPMVHLPATLSNNVPLTEFSLGSDTSLNALVDACDSIKQSASASRNRVFIVETQGGTYSLIDVQTGAVLVYSPEVGMNLNALRSDIKFLKRRYELDEKGKAEGRLVLKSEKASSVFTLDIITNVLKEEGGSLFDARSASLGHTLQGGIPSPMDRARAARLSLKCMNFIEEHAWALKAQPEKGRKPKKSSAAVITITGSSVNFTQVQDLVEHADMKNRRGENVWWAEYKELAEILGSKNYFASKLA</sequence>
<protein>
    <submittedName>
        <fullName evidence="1">9622_t:CDS:1</fullName>
    </submittedName>
</protein>
<accession>A0ACA9M8V2</accession>
<dbReference type="Proteomes" id="UP000789525">
    <property type="component" value="Unassembled WGS sequence"/>
</dbReference>
<reference evidence="1" key="1">
    <citation type="submission" date="2021-06" db="EMBL/GenBank/DDBJ databases">
        <authorList>
            <person name="Kallberg Y."/>
            <person name="Tangrot J."/>
            <person name="Rosling A."/>
        </authorList>
    </citation>
    <scope>NUCLEOTIDE SEQUENCE</scope>
    <source>
        <strain evidence="1">CL356</strain>
    </source>
</reference>
<comment type="caution">
    <text evidence="1">The sequence shown here is derived from an EMBL/GenBank/DDBJ whole genome shotgun (WGS) entry which is preliminary data.</text>
</comment>
<evidence type="ECO:0000313" key="2">
    <source>
        <dbReference type="Proteomes" id="UP000789525"/>
    </source>
</evidence>
<evidence type="ECO:0000313" key="1">
    <source>
        <dbReference type="EMBL" id="CAG8577502.1"/>
    </source>
</evidence>
<dbReference type="EMBL" id="CAJVPT010011192">
    <property type="protein sequence ID" value="CAG8577502.1"/>
    <property type="molecule type" value="Genomic_DNA"/>
</dbReference>